<dbReference type="InterPro" id="IPR057106">
    <property type="entry name" value="NXPE4_C"/>
</dbReference>
<dbReference type="Pfam" id="PF24536">
    <property type="entry name" value="NXPE4_C"/>
    <property type="match status" value="1"/>
</dbReference>
<dbReference type="InterPro" id="IPR014756">
    <property type="entry name" value="Ig_E-set"/>
</dbReference>
<sequence length="565" mass="65654">MRTLANTRYQKGDIVLQNSDGSKPHGAQTRLPMYIPTTMYQMKCGFTMTLAVIIIMVLSFLFYISKHQVCRYIAPVVSPSENMSELQIQVNTFLDQINKIVPRINDIQKNKSTCARNCKLTIINPKDKYCVGDTLIVQVDMFDYLRKRKSYGGDFLKARISSPELSAAASGKVEDFKNGTYHIHFTLFWEGKIVVSVFLFYPSEGVAALWNARNSWYGYVAYTGKFRKQNKKIETKCGFERDNSKELCEYADHRDEEYFFCVKPWNTSCDSFTEIRGSFTKQSYLTKESRSLFDKTDIRLEIPNAFGNIMVVNCSNNLILNPRCKIGMELQYPSGHFIKNAWYPNGCSIQTYRSTDELNRCMQGKSIYLFGDSTLRQWIYNLQSNVKTLTVFSPYGDGWASQLLGIDLKRNIMVRWKRHTSPFLSGSYQSFREERTIPREIDLIGGHENTVIVLNIGVHFRPHPLHLYIRRIINIQRALKRLFLRSPETKVIIKTEHFGENEKEYEMNSSFHGYVQYLIMEQIFKDLNVGFVNAWDMTNAFNSNIIHPPNTYIQHEVDMLMTYIC</sequence>
<comment type="similarity">
    <text evidence="1">Belongs to the NXPE family.</text>
</comment>
<evidence type="ECO:0000259" key="3">
    <source>
        <dbReference type="Pfam" id="PF24536"/>
    </source>
</evidence>
<dbReference type="InterPro" id="IPR026845">
    <property type="entry name" value="NXPH/NXPE"/>
</dbReference>
<evidence type="ECO:0000313" key="4">
    <source>
        <dbReference type="EMBL" id="CAH2325011.1"/>
    </source>
</evidence>
<name>A0AAD1TE16_PELCU</name>
<accession>A0AAD1TE16</accession>
<gene>
    <name evidence="4" type="ORF">PECUL_23A042324</name>
</gene>
<proteinExistence type="inferred from homology"/>
<dbReference type="SUPFAM" id="SSF81296">
    <property type="entry name" value="E set domains"/>
    <property type="match status" value="1"/>
</dbReference>
<feature type="transmembrane region" description="Helical" evidence="2">
    <location>
        <begin position="44"/>
        <end position="64"/>
    </location>
</feature>
<dbReference type="PANTHER" id="PTHR16165:SF32">
    <property type="entry name" value="NEUREXOPHILIN AND PC-ESTERASE DOMAIN FAMILY MEMBER 2"/>
    <property type="match status" value="1"/>
</dbReference>
<dbReference type="AlphaFoldDB" id="A0AAD1TE16"/>
<feature type="domain" description="NXPE C-terminal" evidence="3">
    <location>
        <begin position="342"/>
        <end position="565"/>
    </location>
</feature>
<dbReference type="InterPro" id="IPR013783">
    <property type="entry name" value="Ig-like_fold"/>
</dbReference>
<reference evidence="4" key="1">
    <citation type="submission" date="2022-03" db="EMBL/GenBank/DDBJ databases">
        <authorList>
            <person name="Alioto T."/>
            <person name="Alioto T."/>
            <person name="Gomez Garrido J."/>
        </authorList>
    </citation>
    <scope>NUCLEOTIDE SEQUENCE</scope>
</reference>
<protein>
    <recommendedName>
        <fullName evidence="3">NXPE C-terminal domain-containing protein</fullName>
    </recommendedName>
</protein>
<keyword evidence="2" id="KW-0812">Transmembrane</keyword>
<evidence type="ECO:0000256" key="1">
    <source>
        <dbReference type="ARBA" id="ARBA00005431"/>
    </source>
</evidence>
<dbReference type="Pfam" id="PF06312">
    <property type="entry name" value="Neurexophilin"/>
    <property type="match status" value="1"/>
</dbReference>
<dbReference type="EMBL" id="OW240923">
    <property type="protein sequence ID" value="CAH2325011.1"/>
    <property type="molecule type" value="Genomic_DNA"/>
</dbReference>
<organism evidence="4 5">
    <name type="scientific">Pelobates cultripes</name>
    <name type="common">Western spadefoot toad</name>
    <dbReference type="NCBI Taxonomy" id="61616"/>
    <lineage>
        <taxon>Eukaryota</taxon>
        <taxon>Metazoa</taxon>
        <taxon>Chordata</taxon>
        <taxon>Craniata</taxon>
        <taxon>Vertebrata</taxon>
        <taxon>Euteleostomi</taxon>
        <taxon>Amphibia</taxon>
        <taxon>Batrachia</taxon>
        <taxon>Anura</taxon>
        <taxon>Pelobatoidea</taxon>
        <taxon>Pelobatidae</taxon>
        <taxon>Pelobates</taxon>
    </lineage>
</organism>
<dbReference type="Proteomes" id="UP001295444">
    <property type="component" value="Chromosome 12"/>
</dbReference>
<keyword evidence="2" id="KW-1133">Transmembrane helix</keyword>
<keyword evidence="5" id="KW-1185">Reference proteome</keyword>
<dbReference type="Gene3D" id="2.60.40.10">
    <property type="entry name" value="Immunoglobulins"/>
    <property type="match status" value="1"/>
</dbReference>
<keyword evidence="2" id="KW-0472">Membrane</keyword>
<evidence type="ECO:0000313" key="5">
    <source>
        <dbReference type="Proteomes" id="UP001295444"/>
    </source>
</evidence>
<dbReference type="PANTHER" id="PTHR16165">
    <property type="entry name" value="NXPE FAMILY MEMBER"/>
    <property type="match status" value="1"/>
</dbReference>
<evidence type="ECO:0000256" key="2">
    <source>
        <dbReference type="SAM" id="Phobius"/>
    </source>
</evidence>